<dbReference type="RefSeq" id="WP_178356753.1">
    <property type="nucleotide sequence ID" value="NZ_JABFYL010000002.1"/>
</dbReference>
<accession>A0A850PCQ8</accession>
<evidence type="ECO:0000256" key="2">
    <source>
        <dbReference type="ARBA" id="ARBA00022801"/>
    </source>
</evidence>
<evidence type="ECO:0000313" key="6">
    <source>
        <dbReference type="Proteomes" id="UP000570517"/>
    </source>
</evidence>
<dbReference type="InterPro" id="IPR029000">
    <property type="entry name" value="Cyclophilin-like_dom_sf"/>
</dbReference>
<dbReference type="GO" id="GO:0005524">
    <property type="term" value="F:ATP binding"/>
    <property type="evidence" value="ECO:0007669"/>
    <property type="project" value="UniProtKB-KW"/>
</dbReference>
<proteinExistence type="predicted"/>
<sequence>MSAVTLEILQTGPLALLEDLGRPGLSHMGVTRSGAADRRAHTLANRLVANPGDVATVEVTLGGFTARVHGGGKDGVAIAVTGADTDPAVDGVPFGTNSIHHAQDGEVISLGAPHSGLRSYLAVRGGFDVAPVLGSRSYDVMSAIGPLPLRVGDVLPVGEHTDDFPELDQAPVAAIADDVLELMVVPGPRDDWFVDPDILVRTNWQVTNRSDRVGIRLVGMPLEYRQPDRQLPSEGATRGAIQVPPNGFPVILGPDHPVTGGYPVIGVVVDDDIDELAQARPGQTVRLHWSRPRRPFED</sequence>
<dbReference type="InterPro" id="IPR003778">
    <property type="entry name" value="CT_A_B"/>
</dbReference>
<organism evidence="5 6">
    <name type="scientific">Mycolicibacterium hippocampi</name>
    <dbReference type="NCBI Taxonomy" id="659824"/>
    <lineage>
        <taxon>Bacteria</taxon>
        <taxon>Bacillati</taxon>
        <taxon>Actinomycetota</taxon>
        <taxon>Actinomycetes</taxon>
        <taxon>Mycobacteriales</taxon>
        <taxon>Mycobacteriaceae</taxon>
        <taxon>Mycolicibacterium</taxon>
    </lineage>
</organism>
<keyword evidence="1" id="KW-0547">Nucleotide-binding</keyword>
<comment type="caution">
    <text evidence="5">The sequence shown here is derived from an EMBL/GenBank/DDBJ whole genome shotgun (WGS) entry which is preliminary data.</text>
</comment>
<keyword evidence="2 5" id="KW-0378">Hydrolase</keyword>
<dbReference type="Proteomes" id="UP000570517">
    <property type="component" value="Unassembled WGS sequence"/>
</dbReference>
<dbReference type="Pfam" id="PF02626">
    <property type="entry name" value="CT_A_B"/>
    <property type="match status" value="1"/>
</dbReference>
<reference evidence="5 6" key="1">
    <citation type="submission" date="2020-05" db="EMBL/GenBank/DDBJ databases">
        <title>Draft genome sequence of Mycobacterium hippocampi DL, isolated from European seabass, Dicentrarchus labrax, reared in fish farms.</title>
        <authorList>
            <person name="Stathopoulou P."/>
            <person name="Asimakis E."/>
            <person name="Tzokas K."/>
            <person name="Batargias C."/>
            <person name="Tsiamis G."/>
        </authorList>
    </citation>
    <scope>NUCLEOTIDE SEQUENCE [LARGE SCALE GENOMIC DNA]</scope>
    <source>
        <strain evidence="5 6">DL</strain>
    </source>
</reference>
<dbReference type="SMART" id="SM00797">
    <property type="entry name" value="AHS2"/>
    <property type="match status" value="1"/>
</dbReference>
<dbReference type="Gene3D" id="2.40.100.10">
    <property type="entry name" value="Cyclophilin-like"/>
    <property type="match status" value="1"/>
</dbReference>
<name>A0A850PCQ8_9MYCO</name>
<dbReference type="SUPFAM" id="SSF50891">
    <property type="entry name" value="Cyclophilin-like"/>
    <property type="match status" value="1"/>
</dbReference>
<dbReference type="EC" id="3.5.1.54" evidence="5"/>
<evidence type="ECO:0000259" key="4">
    <source>
        <dbReference type="SMART" id="SM00797"/>
    </source>
</evidence>
<dbReference type="GO" id="GO:0004039">
    <property type="term" value="F:allophanate hydrolase activity"/>
    <property type="evidence" value="ECO:0007669"/>
    <property type="project" value="UniProtKB-EC"/>
</dbReference>
<gene>
    <name evidence="5" type="ORF">HLY00_3428</name>
</gene>
<dbReference type="PANTHER" id="PTHR43309">
    <property type="entry name" value="5-OXOPROLINASE SUBUNIT C"/>
    <property type="match status" value="1"/>
</dbReference>
<feature type="domain" description="Carboxyltransferase" evidence="4">
    <location>
        <begin position="27"/>
        <end position="298"/>
    </location>
</feature>
<keyword evidence="6" id="KW-1185">Reference proteome</keyword>
<dbReference type="AlphaFoldDB" id="A0A850PCQ8"/>
<evidence type="ECO:0000256" key="3">
    <source>
        <dbReference type="ARBA" id="ARBA00022840"/>
    </source>
</evidence>
<dbReference type="PANTHER" id="PTHR43309:SF3">
    <property type="entry name" value="5-OXOPROLINASE SUBUNIT C"/>
    <property type="match status" value="1"/>
</dbReference>
<dbReference type="InterPro" id="IPR052708">
    <property type="entry name" value="PxpC"/>
</dbReference>
<dbReference type="EMBL" id="JABFYL010000002">
    <property type="protein sequence ID" value="NVN48279.1"/>
    <property type="molecule type" value="Genomic_DNA"/>
</dbReference>
<protein>
    <submittedName>
        <fullName evidence="5">Allophanate hydrolase 2 subunit 2</fullName>
        <ecNumber evidence="5">3.5.1.54</ecNumber>
    </submittedName>
</protein>
<evidence type="ECO:0000313" key="5">
    <source>
        <dbReference type="EMBL" id="NVN48279.1"/>
    </source>
</evidence>
<evidence type="ECO:0000256" key="1">
    <source>
        <dbReference type="ARBA" id="ARBA00022741"/>
    </source>
</evidence>
<keyword evidence="3" id="KW-0067">ATP-binding</keyword>
<dbReference type="NCBIfam" id="TIGR00724">
    <property type="entry name" value="urea_amlyse_rel"/>
    <property type="match status" value="1"/>
</dbReference>